<dbReference type="PANTHER" id="PTHR47505">
    <property type="entry name" value="DNA UTILIZATION PROTEIN YHGH"/>
    <property type="match status" value="1"/>
</dbReference>
<comment type="caution">
    <text evidence="4">The sequence shown here is derived from an EMBL/GenBank/DDBJ whole genome shotgun (WGS) entry which is preliminary data.</text>
</comment>
<dbReference type="Pfam" id="PF00156">
    <property type="entry name" value="Pribosyltran"/>
    <property type="match status" value="1"/>
</dbReference>
<name>A0ABP8Y645_9MICO</name>
<dbReference type="InterPro" id="IPR051910">
    <property type="entry name" value="ComF/GntX_DNA_util-trans"/>
</dbReference>
<feature type="domain" description="Phosphoribosyltransferase" evidence="3">
    <location>
        <begin position="132"/>
        <end position="231"/>
    </location>
</feature>
<accession>A0ABP8Y645</accession>
<evidence type="ECO:0000259" key="3">
    <source>
        <dbReference type="Pfam" id="PF00156"/>
    </source>
</evidence>
<dbReference type="InterPro" id="IPR029057">
    <property type="entry name" value="PRTase-like"/>
</dbReference>
<comment type="similarity">
    <text evidence="1">Belongs to the ComF/GntX family.</text>
</comment>
<keyword evidence="5" id="KW-1185">Reference proteome</keyword>
<dbReference type="PANTHER" id="PTHR47505:SF1">
    <property type="entry name" value="DNA UTILIZATION PROTEIN YHGH"/>
    <property type="match status" value="1"/>
</dbReference>
<dbReference type="SUPFAM" id="SSF53271">
    <property type="entry name" value="PRTase-like"/>
    <property type="match status" value="1"/>
</dbReference>
<proteinExistence type="inferred from homology"/>
<evidence type="ECO:0000313" key="5">
    <source>
        <dbReference type="Proteomes" id="UP001500956"/>
    </source>
</evidence>
<dbReference type="Gene3D" id="3.40.50.2020">
    <property type="match status" value="1"/>
</dbReference>
<reference evidence="5" key="1">
    <citation type="journal article" date="2019" name="Int. J. Syst. Evol. Microbiol.">
        <title>The Global Catalogue of Microorganisms (GCM) 10K type strain sequencing project: providing services to taxonomists for standard genome sequencing and annotation.</title>
        <authorList>
            <consortium name="The Broad Institute Genomics Platform"/>
            <consortium name="The Broad Institute Genome Sequencing Center for Infectious Disease"/>
            <person name="Wu L."/>
            <person name="Ma J."/>
        </authorList>
    </citation>
    <scope>NUCLEOTIDE SEQUENCE [LARGE SCALE GENOMIC DNA]</scope>
    <source>
        <strain evidence="5">JCM 18063</strain>
    </source>
</reference>
<dbReference type="Proteomes" id="UP001500956">
    <property type="component" value="Unassembled WGS sequence"/>
</dbReference>
<evidence type="ECO:0000256" key="1">
    <source>
        <dbReference type="ARBA" id="ARBA00008007"/>
    </source>
</evidence>
<evidence type="ECO:0000256" key="2">
    <source>
        <dbReference type="SAM" id="MobiDB-lite"/>
    </source>
</evidence>
<gene>
    <name evidence="4" type="ORF">GCM10023216_07600</name>
</gene>
<evidence type="ECO:0000313" key="4">
    <source>
        <dbReference type="EMBL" id="GAA4721008.1"/>
    </source>
</evidence>
<protein>
    <submittedName>
        <fullName evidence="4">ComF family protein</fullName>
    </submittedName>
</protein>
<organism evidence="4 5">
    <name type="scientific">Isoptericola chiayiensis</name>
    <dbReference type="NCBI Taxonomy" id="579446"/>
    <lineage>
        <taxon>Bacteria</taxon>
        <taxon>Bacillati</taxon>
        <taxon>Actinomycetota</taxon>
        <taxon>Actinomycetes</taxon>
        <taxon>Micrococcales</taxon>
        <taxon>Promicromonosporaceae</taxon>
        <taxon>Isoptericola</taxon>
    </lineage>
</organism>
<dbReference type="InterPro" id="IPR000836">
    <property type="entry name" value="PRTase_dom"/>
</dbReference>
<sequence>MALRSLARLVVPVSCAGCGLDDVPLCDRCGAAFDGAPWRAEADAPRLDRLDGVPPLPVWALGVCTGSTRETVVAWKDRDRADLDRVLGTAVRRAAVALAPDLRAASAGRVTVVPAPSSPGSRRRRGREPTAVLAAAVADGLRSAGVPAAVAGALVRRRRTADQAGLSARARGANLLGAVAVRRRYRAAVPSAGTCLLVDDVLTTGATLAAAERVLEAADAAVVGALVLAATPPPGTVTPSARDAGDASGSPDGHRGLA</sequence>
<dbReference type="EMBL" id="BAABID010000004">
    <property type="protein sequence ID" value="GAA4721008.1"/>
    <property type="molecule type" value="Genomic_DNA"/>
</dbReference>
<dbReference type="CDD" id="cd06223">
    <property type="entry name" value="PRTases_typeI"/>
    <property type="match status" value="1"/>
</dbReference>
<feature type="region of interest" description="Disordered" evidence="2">
    <location>
        <begin position="233"/>
        <end position="258"/>
    </location>
</feature>